<dbReference type="InterPro" id="IPR007816">
    <property type="entry name" value="ResB-like_domain"/>
</dbReference>
<dbReference type="Pfam" id="PF05140">
    <property type="entry name" value="ResB"/>
    <property type="match status" value="2"/>
</dbReference>
<feature type="transmembrane region" description="Helical" evidence="6">
    <location>
        <begin position="471"/>
        <end position="491"/>
    </location>
</feature>
<evidence type="ECO:0000256" key="3">
    <source>
        <dbReference type="ARBA" id="ARBA00022748"/>
    </source>
</evidence>
<gene>
    <name evidence="8" type="ORF">ACFPU1_03830</name>
</gene>
<keyword evidence="2 6" id="KW-0812">Transmembrane</keyword>
<evidence type="ECO:0000256" key="6">
    <source>
        <dbReference type="SAM" id="Phobius"/>
    </source>
</evidence>
<sequence length="545" mass="62102">MSKITCSCGQVNPEGTDICQACGKPLTENVKNKQSILDMRYEGVARRSQTYNKSLIDKIWNFFSSVKVGVGIIVILLVSSSLGTLFPQELYIPRTGDPGQYYYEEYGVAGKVFYDLGFHNLYSSWWYMLLVAALGVSLLIASIDRVVPLYRSLKNQKVTRHSSFLKRQRFFSRTYANTAEIDNILTNSMSALQRKKYKVRQENGNLFAEKGRFSRWGPYVNHVGLIIFLIGVMLRFFPGMYVDEVLWLREGDKAVIPGTNGEYYLENEEFKVELYDQEDELFGEAIARAGGRVVENYQTNATLYQSMAGEVVGQNTLEEKFSGEIRVNEPMKFSNFGLYQVDYKLNEFSTITFALEDSETEEVLGEFTVDLFDPKNMYEVGDGNRVELREYYPNYFLDDDGLPSTESSIPDNPAFIFDFFTPDTPEGESSFLGIGRNVEPMGEEDNQYQIRFADIDTHNVTGLTVRKDQTLGLISVGGVIFMIGLVQGSYWNHRRIWIQNVNGEVWMSAHTNKNIYGIKKDLESISTTTGLIPPIDQKEKEGKER</sequence>
<accession>A0ABW0YIE9</accession>
<dbReference type="InterPro" id="IPR023494">
    <property type="entry name" value="Cyt_c_bgen_Ccs1/CcsB/ResB"/>
</dbReference>
<evidence type="ECO:0000256" key="2">
    <source>
        <dbReference type="ARBA" id="ARBA00022692"/>
    </source>
</evidence>
<evidence type="ECO:0000313" key="9">
    <source>
        <dbReference type="Proteomes" id="UP001596142"/>
    </source>
</evidence>
<evidence type="ECO:0000256" key="1">
    <source>
        <dbReference type="ARBA" id="ARBA00004141"/>
    </source>
</evidence>
<feature type="transmembrane region" description="Helical" evidence="6">
    <location>
        <begin position="125"/>
        <end position="147"/>
    </location>
</feature>
<evidence type="ECO:0000259" key="7">
    <source>
        <dbReference type="Pfam" id="PF05140"/>
    </source>
</evidence>
<dbReference type="EMBL" id="JBHSOZ010000003">
    <property type="protein sequence ID" value="MFC5711901.1"/>
    <property type="molecule type" value="Genomic_DNA"/>
</dbReference>
<reference evidence="9" key="1">
    <citation type="journal article" date="2019" name="Int. J. Syst. Evol. Microbiol.">
        <title>The Global Catalogue of Microorganisms (GCM) 10K type strain sequencing project: providing services to taxonomists for standard genome sequencing and annotation.</title>
        <authorList>
            <consortium name="The Broad Institute Genomics Platform"/>
            <consortium name="The Broad Institute Genome Sequencing Center for Infectious Disease"/>
            <person name="Wu L."/>
            <person name="Ma J."/>
        </authorList>
    </citation>
    <scope>NUCLEOTIDE SEQUENCE [LARGE SCALE GENOMIC DNA]</scope>
    <source>
        <strain evidence="9">CECT 7184</strain>
    </source>
</reference>
<evidence type="ECO:0000313" key="8">
    <source>
        <dbReference type="EMBL" id="MFC5711901.1"/>
    </source>
</evidence>
<feature type="transmembrane region" description="Helical" evidence="6">
    <location>
        <begin position="59"/>
        <end position="78"/>
    </location>
</feature>
<organism evidence="8 9">
    <name type="scientific">Thalassorhabdus alkalitolerans</name>
    <dbReference type="NCBI Taxonomy" id="2282697"/>
    <lineage>
        <taxon>Bacteria</taxon>
        <taxon>Bacillati</taxon>
        <taxon>Bacillota</taxon>
        <taxon>Bacilli</taxon>
        <taxon>Bacillales</taxon>
        <taxon>Bacillaceae</taxon>
        <taxon>Thalassorhabdus</taxon>
    </lineage>
</organism>
<dbReference type="RefSeq" id="WP_385938803.1">
    <property type="nucleotide sequence ID" value="NZ_JBHSOZ010000003.1"/>
</dbReference>
<feature type="transmembrane region" description="Helical" evidence="6">
    <location>
        <begin position="219"/>
        <end position="237"/>
    </location>
</feature>
<feature type="domain" description="ResB-like" evidence="7">
    <location>
        <begin position="443"/>
        <end position="522"/>
    </location>
</feature>
<name>A0ABW0YIE9_9BACI</name>
<keyword evidence="5 6" id="KW-0472">Membrane</keyword>
<keyword evidence="9" id="KW-1185">Reference proteome</keyword>
<evidence type="ECO:0000256" key="5">
    <source>
        <dbReference type="ARBA" id="ARBA00023136"/>
    </source>
</evidence>
<dbReference type="Proteomes" id="UP001596142">
    <property type="component" value="Unassembled WGS sequence"/>
</dbReference>
<proteinExistence type="predicted"/>
<keyword evidence="3" id="KW-0201">Cytochrome c-type biogenesis</keyword>
<feature type="domain" description="ResB-like" evidence="7">
    <location>
        <begin position="66"/>
        <end position="423"/>
    </location>
</feature>
<keyword evidence="4 6" id="KW-1133">Transmembrane helix</keyword>
<comment type="subcellular location">
    <subcellularLocation>
        <location evidence="1">Membrane</location>
        <topology evidence="1">Multi-pass membrane protein</topology>
    </subcellularLocation>
</comment>
<comment type="caution">
    <text evidence="8">The sequence shown here is derived from an EMBL/GenBank/DDBJ whole genome shotgun (WGS) entry which is preliminary data.</text>
</comment>
<dbReference type="PANTHER" id="PTHR31566">
    <property type="entry name" value="CYTOCHROME C BIOGENESIS PROTEIN CCS1, CHLOROPLASTIC"/>
    <property type="match status" value="1"/>
</dbReference>
<protein>
    <submittedName>
        <fullName evidence="8">Cytochrome c biogenesis protein ResB</fullName>
    </submittedName>
</protein>
<evidence type="ECO:0000256" key="4">
    <source>
        <dbReference type="ARBA" id="ARBA00022989"/>
    </source>
</evidence>
<dbReference type="PANTHER" id="PTHR31566:SF0">
    <property type="entry name" value="CYTOCHROME C BIOGENESIS PROTEIN CCS1, CHLOROPLASTIC"/>
    <property type="match status" value="1"/>
</dbReference>